<reference evidence="17" key="3">
    <citation type="submission" date="2025-09" db="UniProtKB">
        <authorList>
            <consortium name="Ensembl"/>
        </authorList>
    </citation>
    <scope>IDENTIFICATION</scope>
</reference>
<evidence type="ECO:0000256" key="11">
    <source>
        <dbReference type="ARBA" id="ARBA00023242"/>
    </source>
</evidence>
<proteinExistence type="inferred from homology"/>
<feature type="compositionally biased region" description="Basic and acidic residues" evidence="15">
    <location>
        <begin position="1669"/>
        <end position="1682"/>
    </location>
</feature>
<evidence type="ECO:0000256" key="10">
    <source>
        <dbReference type="ARBA" id="ARBA00023004"/>
    </source>
</evidence>
<keyword evidence="4" id="KW-0597">Phosphoprotein</keyword>
<feature type="region of interest" description="Disordered" evidence="15">
    <location>
        <begin position="1374"/>
        <end position="1403"/>
    </location>
</feature>
<dbReference type="GO" id="GO:0007507">
    <property type="term" value="P:heart development"/>
    <property type="evidence" value="ECO:0007669"/>
    <property type="project" value="TreeGrafter"/>
</dbReference>
<evidence type="ECO:0000256" key="13">
    <source>
        <dbReference type="ARBA" id="ARBA00034525"/>
    </source>
</evidence>
<dbReference type="EC" id="1.14.11.68" evidence="13"/>
<dbReference type="InterPro" id="IPR003347">
    <property type="entry name" value="JmjC_dom"/>
</dbReference>
<evidence type="ECO:0000313" key="18">
    <source>
        <dbReference type="Proteomes" id="UP000472264"/>
    </source>
</evidence>
<evidence type="ECO:0000256" key="8">
    <source>
        <dbReference type="ARBA" id="ARBA00022964"/>
    </source>
</evidence>
<feature type="compositionally biased region" description="Basic and acidic residues" evidence="15">
    <location>
        <begin position="777"/>
        <end position="964"/>
    </location>
</feature>
<comment type="similarity">
    <text evidence="12">Belongs to the UTX family.</text>
</comment>
<evidence type="ECO:0000256" key="4">
    <source>
        <dbReference type="ARBA" id="ARBA00022553"/>
    </source>
</evidence>
<feature type="compositionally biased region" description="Polar residues" evidence="15">
    <location>
        <begin position="306"/>
        <end position="332"/>
    </location>
</feature>
<feature type="compositionally biased region" description="Polar residues" evidence="15">
    <location>
        <begin position="1859"/>
        <end position="1882"/>
    </location>
</feature>
<dbReference type="Pfam" id="PF21326">
    <property type="entry name" value="KDM6_GATAL"/>
    <property type="match status" value="1"/>
</dbReference>
<gene>
    <name evidence="17" type="primary">kdm6ba</name>
</gene>
<comment type="cofactor">
    <cofactor evidence="1">
        <name>Fe(2+)</name>
        <dbReference type="ChEBI" id="CHEBI:29033"/>
    </cofactor>
</comment>
<keyword evidence="18" id="KW-1185">Reference proteome</keyword>
<dbReference type="GO" id="GO:0046872">
    <property type="term" value="F:metal ion binding"/>
    <property type="evidence" value="ECO:0007669"/>
    <property type="project" value="UniProtKB-KW"/>
</dbReference>
<evidence type="ECO:0000256" key="15">
    <source>
        <dbReference type="SAM" id="MobiDB-lite"/>
    </source>
</evidence>
<feature type="compositionally biased region" description="Polar residues" evidence="15">
    <location>
        <begin position="593"/>
        <end position="610"/>
    </location>
</feature>
<reference evidence="17" key="2">
    <citation type="submission" date="2025-08" db="UniProtKB">
        <authorList>
            <consortium name="Ensembl"/>
        </authorList>
    </citation>
    <scope>IDENTIFICATION</scope>
</reference>
<keyword evidence="9" id="KW-0560">Oxidoreductase</keyword>
<keyword evidence="11" id="KW-0539">Nucleus</keyword>
<dbReference type="InterPro" id="IPR051630">
    <property type="entry name" value="Corepressor-Demethylase"/>
</dbReference>
<feature type="compositionally biased region" description="Low complexity" evidence="15">
    <location>
        <begin position="687"/>
        <end position="697"/>
    </location>
</feature>
<evidence type="ECO:0000313" key="17">
    <source>
        <dbReference type="Ensembl" id="ENSENLP00000030550.1"/>
    </source>
</evidence>
<keyword evidence="8" id="KW-0223">Dioxygenase</keyword>
<dbReference type="GO" id="GO:0044666">
    <property type="term" value="C:MLL3/4 complex"/>
    <property type="evidence" value="ECO:0007669"/>
    <property type="project" value="TreeGrafter"/>
</dbReference>
<feature type="compositionally biased region" description="Acidic residues" evidence="15">
    <location>
        <begin position="1909"/>
        <end position="1919"/>
    </location>
</feature>
<comment type="catalytic activity">
    <reaction evidence="14">
        <text>N(6),N(6),N(6)-trimethyl-L-lysyl(27)-[histone H3] + 2 2-oxoglutarate + 2 O2 = N(6)-methyl-L-lysyl(27)-[histone H3] + 2 formaldehyde + 2 succinate + 2 CO2</text>
        <dbReference type="Rhea" id="RHEA:60224"/>
        <dbReference type="Rhea" id="RHEA-COMP:15535"/>
        <dbReference type="Rhea" id="RHEA-COMP:15544"/>
        <dbReference type="ChEBI" id="CHEBI:15379"/>
        <dbReference type="ChEBI" id="CHEBI:16526"/>
        <dbReference type="ChEBI" id="CHEBI:16810"/>
        <dbReference type="ChEBI" id="CHEBI:16842"/>
        <dbReference type="ChEBI" id="CHEBI:30031"/>
        <dbReference type="ChEBI" id="CHEBI:61929"/>
        <dbReference type="ChEBI" id="CHEBI:61961"/>
        <dbReference type="EC" id="1.14.11.68"/>
    </reaction>
</comment>
<feature type="compositionally biased region" description="Basic and acidic residues" evidence="15">
    <location>
        <begin position="972"/>
        <end position="1042"/>
    </location>
</feature>
<feature type="compositionally biased region" description="Low complexity" evidence="15">
    <location>
        <begin position="333"/>
        <end position="347"/>
    </location>
</feature>
<evidence type="ECO:0000256" key="3">
    <source>
        <dbReference type="ARBA" id="ARBA00004123"/>
    </source>
</evidence>
<feature type="compositionally biased region" description="Low complexity" evidence="15">
    <location>
        <begin position="431"/>
        <end position="459"/>
    </location>
</feature>
<evidence type="ECO:0000256" key="7">
    <source>
        <dbReference type="ARBA" id="ARBA00022853"/>
    </source>
</evidence>
<dbReference type="GO" id="GO:0000978">
    <property type="term" value="F:RNA polymerase II cis-regulatory region sequence-specific DNA binding"/>
    <property type="evidence" value="ECO:0007669"/>
    <property type="project" value="TreeGrafter"/>
</dbReference>
<dbReference type="Gene3D" id="2.10.110.20">
    <property type="match status" value="1"/>
</dbReference>
<feature type="compositionally biased region" description="Polar residues" evidence="15">
    <location>
        <begin position="549"/>
        <end position="558"/>
    </location>
</feature>
<dbReference type="InterPro" id="IPR048560">
    <property type="entry name" value="KDM6A_B-like_GATAL"/>
</dbReference>
<dbReference type="SUPFAM" id="SSF51197">
    <property type="entry name" value="Clavaminate synthase-like"/>
    <property type="match status" value="1"/>
</dbReference>
<feature type="domain" description="JmjC" evidence="16">
    <location>
        <begin position="1964"/>
        <end position="2127"/>
    </location>
</feature>
<sequence length="2266" mass="255058">MHHAVEQFGGRGTRDSFPLDGLNRGPWAPVGGRAWQPHARCSPGMNQHQLLPHLPPGPMGGLNHSSKFFNNGPMRGGEKLDLPQPMLPGLQREQQRPPPPHLHPPPPHRAWEQLGQLYESHLPPQGHSVVPLPSEHTLRLHNGGYAGTGGPPPNQHLPHSRPNPLLKFGGPQEQHVPRGPSVLGDEMWAQVHQQRGYQGKMLGGQLKRPGPPLGEHSVIQHTPPPALHSSSRPPAAEDCPSPSKRKKSSEQVSHPGLQRLAGPGQSLLSQQQSPVHHHPPRPAFWNPLHKDNSTPWLPHTSDHKNPPSQEFQETNKQGMGSYTQKSSPACSTPSNLSPPNSSPGNYNQGCASQLRKDTFQTQAVNHLSPHSSYLSPSSKLGIAPPCRAIESHSPHNQRGSIIGGQGGSQATSYTASTPTRRDRDQNLHAQSSPANPAATSNNSSSSSVPYSPFQPHPGLGHQGPPPPPPPPPLPPPPPPPASSTSVPQQQQRGPNEAWRYQSRPSSHSLESGSYRPPGLLPQHQQSHNHVMEGRVPSQHHHHISPPLPTTNSTRTPVITPNLPMPQASSSISSYSNSSSSSGVTLAGVSTVTTTPPAGCSVNSSSNNSWQRGRKPVHQTSSSAVISSTPQLGALVQPGCRRGQAPTANQIHQQRPPISQQQQGSTKSQPTKEKDTSYKAGLEKPPAFSSTSSSLFSSGHQRAGDSVITRGVSNPLPRSPTTYSPASHSASSSVPQQSNPNLSSRLGAHPDSASIHAYSQSPSRLPGPISVPQSIEEALDKLDAELKGHMQAEERRKRDREEQERKIKEEERRKKEWEMRQKQDEERKRKEQEKKKEEERKKRERQRQDEERRRREWERQEQERKRKQEEERKRREAERLEEERKKREWERQEEERKKREWDRQEEERKKREWERQEEERKKREWERQEEERKKREWERQEEERKKREWERQEEERKKREWEKKEREKKRREREKQEEEKKRREAERHEQERKKRELERQEEEKKKQREMERKEEEKRRMEWKREEEASIAKGKEQTAIENLERLLSNSSATPPPPRLSSVTAPPSGPPPPGSQASPAYPWLSRGGVLPCPPGQTTTTTTPAERLRPPPLTPQTEYAREKQRQREMWSNNGGMTFSPSSTHNTSGMNQPAMQATPNQSKDSTRERDRSQHPLPTLALRDPPKLYQAFPRDNPPPAPLTSSSTSRNISKQGSALEKASSSSTDSDSAQFEEEPSEMSTLLPDGLANIMAMLDESIKKEEEMYNSEKTGSTGLDHFSLSVQPIKSYLCAPDLIPATKHQPNQEDFGSNPHASPPVLSRQGSLASPCSRTSSVNEDDEDYLKPSPNVSKQSVDIGMGVGNTNYRHSDLAKLYGLPEQTKSEADEDDDDEDSETPSCSPPPQRPHLHQTGVNSMFKSLATVLESQKYAYRGGPFGRPPPSALVGVKYSSSLSLGPDICRQQQSSSPTSDSTNPPLSPAVPPLKSSPPFLKDKKVKLENADIWRGNGDTTEEMINVMKNESIPTIKPVKVVKEEQRLKTISESCLDELGKSCEVMLGHQSLPNKNFLDKPDSHGRAGDSHKSEKVKEHRNKDKSRDRDRERDKEKKRKHGHGHSSSRKHDERKEKKKHREKREMTFSSSSSSSSSTHSSHKRHKDGKSHKKDRRILGDLNLQSKEGSEKNRSHFETEKKKRKEASSASSTSEGSTDFLKLKALSDGPPKELKIRLIKVESGDRETFIASEVEEKRIPLEEISIKNSASEIIRSCKGARVKGKFRESYLLPAFSVKPIMTSEEPIPREKLNPPTPSIYLESKRDAFSPVLLQFCTDPKNPVTVIRGLAGSLRLNLGLFSTKSLVEANAEQAVEVRTQVQQPADENWDPTGTGQTWPCESSRSHTTIAKYAQYQASSFQESLQEEKGSDEEDDEDDEKDKKPSNSSDTPSKDSSKDSNSGEQKPVGKIIKFGTNIDLSDPKRWKPQLQELQKLPAFMRVASSGNMLSHVGHTILGMNTVQLYMKVPGSRTPGHQENNNFCSVNINIGPGDCEWFSVHENYWQAINDFCEKHGVDYLTGSWWPVLEDLYNANIPVYRFIQRPGDLVWINAGTVHWVQAVGWCNNIAWNVGPLNAYQYQLALERFEWNEVKKVKSIVPMIHVSWNVARTLKITDPDTYKMIKHCLLQSMKHIQILRDQLVAEGKKISYQSRVKDEPAYYCNECDVEVFNLLFVTSENNSRKTYVVHCEDCARQRSPNLTNVVVLEQYRIEELMTTYDSFSLASSSR</sequence>
<feature type="compositionally biased region" description="Basic and acidic residues" evidence="15">
    <location>
        <begin position="1560"/>
        <end position="1597"/>
    </location>
</feature>
<dbReference type="SMART" id="SM00558">
    <property type="entry name" value="JmjC"/>
    <property type="match status" value="1"/>
</dbReference>
<feature type="compositionally biased region" description="Polar residues" evidence="15">
    <location>
        <begin position="482"/>
        <end position="493"/>
    </location>
</feature>
<evidence type="ECO:0000256" key="14">
    <source>
        <dbReference type="ARBA" id="ARBA00048695"/>
    </source>
</evidence>
<comment type="subcellular location">
    <subcellularLocation>
        <location evidence="3">Nucleus</location>
    </subcellularLocation>
</comment>
<dbReference type="InParanoid" id="A0A665VFT9"/>
<feature type="region of interest" description="Disordered" evidence="15">
    <location>
        <begin position="1450"/>
        <end position="1485"/>
    </location>
</feature>
<feature type="compositionally biased region" description="Polar residues" evidence="15">
    <location>
        <begin position="1125"/>
        <end position="1158"/>
    </location>
</feature>
<evidence type="ECO:0000256" key="9">
    <source>
        <dbReference type="ARBA" id="ARBA00023002"/>
    </source>
</evidence>
<dbReference type="Pfam" id="PF02373">
    <property type="entry name" value="JmjC"/>
    <property type="match status" value="1"/>
</dbReference>
<dbReference type="InterPro" id="IPR048562">
    <property type="entry name" value="KDM6A_B-like_C-hel"/>
</dbReference>
<evidence type="ECO:0000256" key="5">
    <source>
        <dbReference type="ARBA" id="ARBA00022723"/>
    </source>
</evidence>
<feature type="compositionally biased region" description="Low complexity" evidence="15">
    <location>
        <begin position="649"/>
        <end position="662"/>
    </location>
</feature>
<dbReference type="OMA" id="ARCSPGM"/>
<feature type="compositionally biased region" description="Polar residues" evidence="15">
    <location>
        <begin position="617"/>
        <end position="630"/>
    </location>
</feature>
<feature type="region of interest" description="Disordered" evidence="15">
    <location>
        <begin position="201"/>
        <end position="350"/>
    </location>
</feature>
<keyword evidence="6" id="KW-0862">Zinc</keyword>
<comment type="cofactor">
    <cofactor evidence="2">
        <name>L-ascorbate</name>
        <dbReference type="ChEBI" id="CHEBI:38290"/>
    </cofactor>
</comment>
<feature type="compositionally biased region" description="Low complexity" evidence="15">
    <location>
        <begin position="718"/>
        <end position="743"/>
    </location>
</feature>
<evidence type="ECO:0000256" key="6">
    <source>
        <dbReference type="ARBA" id="ARBA00022833"/>
    </source>
</evidence>
<feature type="compositionally biased region" description="Pro residues" evidence="15">
    <location>
        <begin position="96"/>
        <end position="108"/>
    </location>
</feature>
<protein>
    <recommendedName>
        <fullName evidence="13">[histone H3]-trimethyl-L-lysine(27) demethylase</fullName>
        <ecNumber evidence="13">1.14.11.68</ecNumber>
    </recommendedName>
</protein>
<dbReference type="Proteomes" id="UP000472264">
    <property type="component" value="Chromosome 18"/>
</dbReference>
<feature type="compositionally biased region" description="Basic residues" evidence="15">
    <location>
        <begin position="1642"/>
        <end position="1657"/>
    </location>
</feature>
<feature type="compositionally biased region" description="Low complexity" evidence="15">
    <location>
        <begin position="1689"/>
        <end position="1699"/>
    </location>
</feature>
<dbReference type="PROSITE" id="PS51184">
    <property type="entry name" value="JMJC"/>
    <property type="match status" value="1"/>
</dbReference>
<feature type="compositionally biased region" description="Basic and acidic residues" evidence="15">
    <location>
        <begin position="1159"/>
        <end position="1168"/>
    </location>
</feature>
<feature type="compositionally biased region" description="Pro residues" evidence="15">
    <location>
        <begin position="1469"/>
        <end position="1479"/>
    </location>
</feature>
<feature type="compositionally biased region" description="Low complexity" evidence="15">
    <location>
        <begin position="1458"/>
        <end position="1468"/>
    </location>
</feature>
<evidence type="ECO:0000256" key="12">
    <source>
        <dbReference type="ARBA" id="ARBA00034483"/>
    </source>
</evidence>
<evidence type="ECO:0000256" key="2">
    <source>
        <dbReference type="ARBA" id="ARBA00001961"/>
    </source>
</evidence>
<accession>A0A665VFT9</accession>
<keyword evidence="10" id="KW-0408">Iron</keyword>
<feature type="compositionally biased region" description="Basic residues" evidence="15">
    <location>
        <begin position="1598"/>
        <end position="1610"/>
    </location>
</feature>
<dbReference type="Pfam" id="PF21322">
    <property type="entry name" value="KDM6_C-hel"/>
    <property type="match status" value="1"/>
</dbReference>
<feature type="region of interest" description="Disordered" evidence="15">
    <location>
        <begin position="384"/>
        <end position="559"/>
    </location>
</feature>
<feature type="region of interest" description="Disordered" evidence="15">
    <location>
        <begin position="1858"/>
        <end position="1882"/>
    </location>
</feature>
<dbReference type="FunFam" id="1.20.58.1370:FF:000001">
    <property type="entry name" value="lysine-specific demethylase 6A isoform X2"/>
    <property type="match status" value="1"/>
</dbReference>
<reference evidence="17" key="1">
    <citation type="submission" date="2021-04" db="EMBL/GenBank/DDBJ databases">
        <authorList>
            <consortium name="Wellcome Sanger Institute Data Sharing"/>
        </authorList>
    </citation>
    <scope>NUCLEOTIDE SEQUENCE [LARGE SCALE GENOMIC DNA]</scope>
</reference>
<dbReference type="InterPro" id="IPR046941">
    <property type="entry name" value="KDM6_GATAL_sf"/>
</dbReference>
<feature type="region of interest" description="Disordered" evidence="15">
    <location>
        <begin position="137"/>
        <end position="181"/>
    </location>
</feature>
<feature type="compositionally biased region" description="Basic and acidic residues" evidence="15">
    <location>
        <begin position="1115"/>
        <end position="1124"/>
    </location>
</feature>
<dbReference type="Ensembl" id="ENSENLT00000031443.1">
    <property type="protein sequence ID" value="ENSENLP00000030550.1"/>
    <property type="gene ID" value="ENSENLG00000013537.1"/>
</dbReference>
<dbReference type="Gene3D" id="2.60.120.650">
    <property type="entry name" value="Cupin"/>
    <property type="match status" value="1"/>
</dbReference>
<dbReference type="Gene3D" id="1.20.58.1370">
    <property type="match status" value="1"/>
</dbReference>
<feature type="compositionally biased region" description="Polar residues" evidence="15">
    <location>
        <begin position="1315"/>
        <end position="1329"/>
    </location>
</feature>
<dbReference type="FunFam" id="2.10.110.20:FF:000001">
    <property type="entry name" value="lysine-specific demethylase 6A isoform X2"/>
    <property type="match status" value="1"/>
</dbReference>
<dbReference type="GO" id="GO:0071558">
    <property type="term" value="F:histone H3K27me2/H3K27me3 demethylase activity"/>
    <property type="evidence" value="ECO:0007669"/>
    <property type="project" value="UniProtKB-EC"/>
</dbReference>
<feature type="compositionally biased region" description="Pro residues" evidence="15">
    <location>
        <begin position="463"/>
        <end position="481"/>
    </location>
</feature>
<feature type="region of interest" description="Disordered" evidence="15">
    <location>
        <begin position="1291"/>
        <end position="1355"/>
    </location>
</feature>
<feature type="compositionally biased region" description="Low complexity" evidence="15">
    <location>
        <begin position="1092"/>
        <end position="1101"/>
    </location>
</feature>
<feature type="compositionally biased region" description="Low complexity" evidence="15">
    <location>
        <begin position="1631"/>
        <end position="1641"/>
    </location>
</feature>
<keyword evidence="5" id="KW-0479">Metal-binding</keyword>
<feature type="region of interest" description="Disordered" evidence="15">
    <location>
        <begin position="1900"/>
        <end position="1950"/>
    </location>
</feature>
<dbReference type="PANTHER" id="PTHR14017">
    <property type="entry name" value="LYSINE-SPECIFIC DEMETHYLASE"/>
    <property type="match status" value="1"/>
</dbReference>
<feature type="compositionally biased region" description="Acidic residues" evidence="15">
    <location>
        <begin position="1378"/>
        <end position="1388"/>
    </location>
</feature>
<evidence type="ECO:0000256" key="1">
    <source>
        <dbReference type="ARBA" id="ARBA00001954"/>
    </source>
</evidence>
<dbReference type="GO" id="GO:0010468">
    <property type="term" value="P:regulation of gene expression"/>
    <property type="evidence" value="ECO:0007669"/>
    <property type="project" value="TreeGrafter"/>
</dbReference>
<organism evidence="17 18">
    <name type="scientific">Echeneis naucrates</name>
    <name type="common">Live sharksucker</name>
    <dbReference type="NCBI Taxonomy" id="173247"/>
    <lineage>
        <taxon>Eukaryota</taxon>
        <taxon>Metazoa</taxon>
        <taxon>Chordata</taxon>
        <taxon>Craniata</taxon>
        <taxon>Vertebrata</taxon>
        <taxon>Euteleostomi</taxon>
        <taxon>Actinopterygii</taxon>
        <taxon>Neopterygii</taxon>
        <taxon>Teleostei</taxon>
        <taxon>Neoteleostei</taxon>
        <taxon>Acanthomorphata</taxon>
        <taxon>Carangaria</taxon>
        <taxon>Carangiformes</taxon>
        <taxon>Echeneidae</taxon>
        <taxon>Echeneis</taxon>
    </lineage>
</organism>
<feature type="region of interest" description="Disordered" evidence="15">
    <location>
        <begin position="593"/>
        <end position="1243"/>
    </location>
</feature>
<feature type="region of interest" description="Disordered" evidence="15">
    <location>
        <begin position="1555"/>
        <end position="1705"/>
    </location>
</feature>
<feature type="compositionally biased region" description="Low complexity" evidence="15">
    <location>
        <begin position="262"/>
        <end position="274"/>
    </location>
</feature>
<keyword evidence="7" id="KW-0156">Chromatin regulator</keyword>
<name>A0A665VFT9_ECHNA</name>
<dbReference type="PANTHER" id="PTHR14017:SF5">
    <property type="entry name" value="LYSINE-SPECIFIC DEMETHYLASE 6B"/>
    <property type="match status" value="1"/>
</dbReference>
<evidence type="ECO:0000259" key="16">
    <source>
        <dbReference type="PROSITE" id="PS51184"/>
    </source>
</evidence>
<dbReference type="GO" id="GO:0031490">
    <property type="term" value="F:chromatin DNA binding"/>
    <property type="evidence" value="ECO:0007669"/>
    <property type="project" value="TreeGrafter"/>
</dbReference>
<feature type="compositionally biased region" description="Polar residues" evidence="15">
    <location>
        <begin position="502"/>
        <end position="511"/>
    </location>
</feature>
<feature type="region of interest" description="Disordered" evidence="15">
    <location>
        <begin position="1"/>
        <end position="110"/>
    </location>
</feature>